<evidence type="ECO:0000313" key="8">
    <source>
        <dbReference type="Proteomes" id="UP000291088"/>
    </source>
</evidence>
<name>A0A4Q2T132_9HYPH</name>
<keyword evidence="2" id="KW-1003">Cell membrane</keyword>
<organism evidence="7 8">
    <name type="scientific">Ciceribacter ferrooxidans</name>
    <dbReference type="NCBI Taxonomy" id="2509717"/>
    <lineage>
        <taxon>Bacteria</taxon>
        <taxon>Pseudomonadati</taxon>
        <taxon>Pseudomonadota</taxon>
        <taxon>Alphaproteobacteria</taxon>
        <taxon>Hyphomicrobiales</taxon>
        <taxon>Rhizobiaceae</taxon>
        <taxon>Ciceribacter</taxon>
    </lineage>
</organism>
<evidence type="ECO:0000256" key="1">
    <source>
        <dbReference type="ARBA" id="ARBA00004651"/>
    </source>
</evidence>
<keyword evidence="4 6" id="KW-1133">Transmembrane helix</keyword>
<evidence type="ECO:0000256" key="2">
    <source>
        <dbReference type="ARBA" id="ARBA00022475"/>
    </source>
</evidence>
<evidence type="ECO:0008006" key="9">
    <source>
        <dbReference type="Google" id="ProtNLM"/>
    </source>
</evidence>
<dbReference type="AlphaFoldDB" id="A0A4Q2T132"/>
<sequence>MAHGTARQLNLAYAILIALALSGVMLAAWGAAVPAAGAGILVLAVLKARFVIIDFMGLGNASPALRIALVAWPVAFALAGLGKIALSAVLAG</sequence>
<evidence type="ECO:0000256" key="6">
    <source>
        <dbReference type="SAM" id="Phobius"/>
    </source>
</evidence>
<evidence type="ECO:0000256" key="3">
    <source>
        <dbReference type="ARBA" id="ARBA00022692"/>
    </source>
</evidence>
<evidence type="ECO:0000256" key="4">
    <source>
        <dbReference type="ARBA" id="ARBA00022989"/>
    </source>
</evidence>
<keyword evidence="5 6" id="KW-0472">Membrane</keyword>
<keyword evidence="3 6" id="KW-0812">Transmembrane</keyword>
<evidence type="ECO:0000256" key="5">
    <source>
        <dbReference type="ARBA" id="ARBA00023136"/>
    </source>
</evidence>
<comment type="caution">
    <text evidence="7">The sequence shown here is derived from an EMBL/GenBank/DDBJ whole genome shotgun (WGS) entry which is preliminary data.</text>
</comment>
<dbReference type="InterPro" id="IPR005171">
    <property type="entry name" value="Cyt_c_oxidase_su4_prok"/>
</dbReference>
<dbReference type="EMBL" id="SDVB01000253">
    <property type="protein sequence ID" value="RYC10319.1"/>
    <property type="molecule type" value="Genomic_DNA"/>
</dbReference>
<accession>A0A4Q2T132</accession>
<evidence type="ECO:0000313" key="7">
    <source>
        <dbReference type="EMBL" id="RYC10319.1"/>
    </source>
</evidence>
<dbReference type="GO" id="GO:0005886">
    <property type="term" value="C:plasma membrane"/>
    <property type="evidence" value="ECO:0007669"/>
    <property type="project" value="UniProtKB-SubCell"/>
</dbReference>
<dbReference type="Pfam" id="PF03626">
    <property type="entry name" value="COX4_pro"/>
    <property type="match status" value="1"/>
</dbReference>
<dbReference type="Proteomes" id="UP000291088">
    <property type="component" value="Unassembled WGS sequence"/>
</dbReference>
<feature type="transmembrane region" description="Helical" evidence="6">
    <location>
        <begin position="38"/>
        <end position="57"/>
    </location>
</feature>
<feature type="transmembrane region" description="Helical" evidence="6">
    <location>
        <begin position="69"/>
        <end position="91"/>
    </location>
</feature>
<proteinExistence type="predicted"/>
<keyword evidence="8" id="KW-1185">Reference proteome</keyword>
<protein>
    <recommendedName>
        <fullName evidence="9">Cytochrome c oxidase subunit IV</fullName>
    </recommendedName>
</protein>
<comment type="subcellular location">
    <subcellularLocation>
        <location evidence="1">Cell membrane</location>
        <topology evidence="1">Multi-pass membrane protein</topology>
    </subcellularLocation>
</comment>
<dbReference type="OrthoDB" id="9960816at2"/>
<feature type="transmembrane region" description="Helical" evidence="6">
    <location>
        <begin position="12"/>
        <end position="32"/>
    </location>
</feature>
<reference evidence="7 8" key="1">
    <citation type="submission" date="2019-01" db="EMBL/GenBank/DDBJ databases">
        <authorList>
            <person name="Deng T."/>
        </authorList>
    </citation>
    <scope>NUCLEOTIDE SEQUENCE [LARGE SCALE GENOMIC DNA]</scope>
    <source>
        <strain evidence="7 8">F8825</strain>
    </source>
</reference>
<gene>
    <name evidence="7" type="ORF">EUU22_19900</name>
</gene>
<dbReference type="RefSeq" id="WP_129333707.1">
    <property type="nucleotide sequence ID" value="NZ_SDVB01000253.1"/>
</dbReference>